<evidence type="ECO:0000313" key="2">
    <source>
        <dbReference type="EMBL" id="KZV81336.1"/>
    </source>
</evidence>
<proteinExistence type="predicted"/>
<evidence type="ECO:0000313" key="3">
    <source>
        <dbReference type="Proteomes" id="UP000077266"/>
    </source>
</evidence>
<dbReference type="AlphaFoldDB" id="A0A165BVX5"/>
<dbReference type="OrthoDB" id="2752996at2759"/>
<feature type="domain" description="RNase H type-1" evidence="1">
    <location>
        <begin position="278"/>
        <end position="422"/>
    </location>
</feature>
<keyword evidence="3" id="KW-1185">Reference proteome</keyword>
<dbReference type="EMBL" id="KV426399">
    <property type="protein sequence ID" value="KZV81336.1"/>
    <property type="molecule type" value="Genomic_DNA"/>
</dbReference>
<dbReference type="Gene3D" id="3.30.420.10">
    <property type="entry name" value="Ribonuclease H-like superfamily/Ribonuclease H"/>
    <property type="match status" value="1"/>
</dbReference>
<reference evidence="2 3" key="1">
    <citation type="journal article" date="2016" name="Mol. Biol. Evol.">
        <title>Comparative Genomics of Early-Diverging Mushroom-Forming Fungi Provides Insights into the Origins of Lignocellulose Decay Capabilities.</title>
        <authorList>
            <person name="Nagy L.G."/>
            <person name="Riley R."/>
            <person name="Tritt A."/>
            <person name="Adam C."/>
            <person name="Daum C."/>
            <person name="Floudas D."/>
            <person name="Sun H."/>
            <person name="Yadav J.S."/>
            <person name="Pangilinan J."/>
            <person name="Larsson K.H."/>
            <person name="Matsuura K."/>
            <person name="Barry K."/>
            <person name="Labutti K."/>
            <person name="Kuo R."/>
            <person name="Ohm R.A."/>
            <person name="Bhattacharya S.S."/>
            <person name="Shirouzu T."/>
            <person name="Yoshinaga Y."/>
            <person name="Martin F.M."/>
            <person name="Grigoriev I.V."/>
            <person name="Hibbett D.S."/>
        </authorList>
    </citation>
    <scope>NUCLEOTIDE SEQUENCE [LARGE SCALE GENOMIC DNA]</scope>
    <source>
        <strain evidence="2 3">HHB12029</strain>
    </source>
</reference>
<organism evidence="2 3">
    <name type="scientific">Exidia glandulosa HHB12029</name>
    <dbReference type="NCBI Taxonomy" id="1314781"/>
    <lineage>
        <taxon>Eukaryota</taxon>
        <taxon>Fungi</taxon>
        <taxon>Dikarya</taxon>
        <taxon>Basidiomycota</taxon>
        <taxon>Agaricomycotina</taxon>
        <taxon>Agaricomycetes</taxon>
        <taxon>Auriculariales</taxon>
        <taxon>Exidiaceae</taxon>
        <taxon>Exidia</taxon>
    </lineage>
</organism>
<dbReference type="Proteomes" id="UP000077266">
    <property type="component" value="Unassembled WGS sequence"/>
</dbReference>
<evidence type="ECO:0000259" key="1">
    <source>
        <dbReference type="PROSITE" id="PS50879"/>
    </source>
</evidence>
<dbReference type="GO" id="GO:0003676">
    <property type="term" value="F:nucleic acid binding"/>
    <property type="evidence" value="ECO:0007669"/>
    <property type="project" value="InterPro"/>
</dbReference>
<gene>
    <name evidence="2" type="ORF">EXIGLDRAFT_755641</name>
</gene>
<dbReference type="InterPro" id="IPR036397">
    <property type="entry name" value="RNaseH_sf"/>
</dbReference>
<dbReference type="PROSITE" id="PS50879">
    <property type="entry name" value="RNASE_H_1"/>
    <property type="match status" value="1"/>
</dbReference>
<accession>A0A165BVX5</accession>
<protein>
    <recommendedName>
        <fullName evidence="1">RNase H type-1 domain-containing protein</fullName>
    </recommendedName>
</protein>
<dbReference type="InParanoid" id="A0A165BVX5"/>
<dbReference type="GO" id="GO:0004523">
    <property type="term" value="F:RNA-DNA hybrid ribonuclease activity"/>
    <property type="evidence" value="ECO:0007669"/>
    <property type="project" value="InterPro"/>
</dbReference>
<dbReference type="InterPro" id="IPR002156">
    <property type="entry name" value="RNaseH_domain"/>
</dbReference>
<name>A0A165BVX5_EXIGL</name>
<sequence length="717" mass="81265">MQTLRKPKDQGGKNLLDIGSRNHAAYTVWLKDYLSDNTARPTWAYLADVILALNARVLDAQKTPLDARYNPFIQAWKPNNNKLPFILKSMMKVSKIYGIVADAPYVPEEVRLQVPIWSHFAREHPNVRQHTKEARCLRKNHHIYLVNGLDELAEADDPNHTAEEDCGCDNCKSDREEGCEFPSSCQAYAEDILADIAPKWSLNTIQPNEDLSLTRDQEAENEISLEVDEAVTFDPEQNQSQYLADYLRIFTNYLGINPDDPHIIAQREPGIREWHRPNPGAVHAYACGSCLHGKTANARGGWSIHFPNGESADETGATEGQIQTEERSAAYAVLRAALRAPNDKELHIVTNNKTVIKRLTTKRKAHEDVGWSDVPETADIFRRAIAALRSRATRTTLTHVSRHRTGWPEVTLTVSRAREAARAATRLEVHEEIDQGIIAFDVAGARLGAMTQRKAHRIIRQIKTSTTPSRRATLTEVERAKVAIEELNNRAPTDATVWKATKSKDLSRNVRNFLWKGLHGAHKVGEYFETMPSPWKELAICPRCECTESMEHILFHCTDPAQAAIWRLAQDALERKLDYRPDVDLGTVWGCGAALFEDEEKEVAAGKARAFQIVVSESAFLIWKIRCERRIQHEDDAAWTLSQTEIINRWQAVINMRISTDRLLTHKSRHKRGALGTQTVLHTWRGLLENEESLPQDWIRRPGCLVGIGTRRIWHPG</sequence>